<feature type="compositionally biased region" description="Basic and acidic residues" evidence="1">
    <location>
        <begin position="40"/>
        <end position="59"/>
    </location>
</feature>
<keyword evidence="4" id="KW-1185">Reference proteome</keyword>
<sequence>MNTIAKLSAFGAALALVIGGAYGVGAAVGPLDAATASPEHSADADADGTGHGDGHRGSAPDDLSDNASDLPGGLASSLSGYTFTPTVSTLALDDTDDFTFRITGPGGEAVTAFDIEHDRRMHLIVVRRDGSAFQHLHPTMAPDGTWSVPLPVRTAGSYRAFADFTPTGAAATTLGVDLTAPGLFEPITHLPTRTASVDGYEVTLAGDLVGGQASPLTLTVHRDGQPVTDLEPYLGAYGHLVALREGDLAYLHVHPDGEDTSAGPDIPFVADVPTEGRYRLFLDFRHDGVVRTAEFTVPTGPAVPDAATTSPTAGHADDSHGH</sequence>
<organism evidence="3 4">
    <name type="scientific">Parafrankia colletiae</name>
    <dbReference type="NCBI Taxonomy" id="573497"/>
    <lineage>
        <taxon>Bacteria</taxon>
        <taxon>Bacillati</taxon>
        <taxon>Actinomycetota</taxon>
        <taxon>Actinomycetes</taxon>
        <taxon>Frankiales</taxon>
        <taxon>Frankiaceae</taxon>
        <taxon>Parafrankia</taxon>
    </lineage>
</organism>
<reference evidence="4" key="1">
    <citation type="submission" date="2016-07" db="EMBL/GenBank/DDBJ databases">
        <title>Sequence Frankia sp. strain CcI1.17.</title>
        <authorList>
            <person name="Ghodhbane-Gtari F."/>
            <person name="Swanson E."/>
            <person name="Gueddou A."/>
            <person name="Morris K."/>
            <person name="Hezbri K."/>
            <person name="Ktari A."/>
            <person name="Nouioui I."/>
            <person name="Abebe-Akele F."/>
            <person name="Simpson S."/>
            <person name="Thomas K."/>
            <person name="Gtari M."/>
            <person name="Tisa L.S."/>
            <person name="Hurst S."/>
        </authorList>
    </citation>
    <scope>NUCLEOTIDE SEQUENCE [LARGE SCALE GENOMIC DNA]</scope>
    <source>
        <strain evidence="4">Cc1.17</strain>
    </source>
</reference>
<evidence type="ECO:0000313" key="4">
    <source>
        <dbReference type="Proteomes" id="UP000179627"/>
    </source>
</evidence>
<feature type="signal peptide" evidence="2">
    <location>
        <begin position="1"/>
        <end position="26"/>
    </location>
</feature>
<feature type="region of interest" description="Disordered" evidence="1">
    <location>
        <begin position="36"/>
        <end position="69"/>
    </location>
</feature>
<keyword evidence="2" id="KW-0732">Signal</keyword>
<name>A0A1S1RGL2_9ACTN</name>
<dbReference type="EMBL" id="MBLM01000003">
    <property type="protein sequence ID" value="OHV45958.1"/>
    <property type="molecule type" value="Genomic_DNA"/>
</dbReference>
<comment type="caution">
    <text evidence="3">The sequence shown here is derived from an EMBL/GenBank/DDBJ whole genome shotgun (WGS) entry which is preliminary data.</text>
</comment>
<proteinExistence type="predicted"/>
<accession>A0A1S1RGL2</accession>
<evidence type="ECO:0008006" key="5">
    <source>
        <dbReference type="Google" id="ProtNLM"/>
    </source>
</evidence>
<dbReference type="RefSeq" id="WP_071082235.1">
    <property type="nucleotide sequence ID" value="NZ_MBLM01000003.1"/>
</dbReference>
<evidence type="ECO:0000256" key="2">
    <source>
        <dbReference type="SAM" id="SignalP"/>
    </source>
</evidence>
<feature type="region of interest" description="Disordered" evidence="1">
    <location>
        <begin position="298"/>
        <end position="322"/>
    </location>
</feature>
<evidence type="ECO:0000256" key="1">
    <source>
        <dbReference type="SAM" id="MobiDB-lite"/>
    </source>
</evidence>
<dbReference type="AlphaFoldDB" id="A0A1S1RGL2"/>
<gene>
    <name evidence="3" type="ORF">CC117_09415</name>
</gene>
<dbReference type="Proteomes" id="UP000179627">
    <property type="component" value="Unassembled WGS sequence"/>
</dbReference>
<dbReference type="OrthoDB" id="128043at2"/>
<evidence type="ECO:0000313" key="3">
    <source>
        <dbReference type="EMBL" id="OHV45958.1"/>
    </source>
</evidence>
<protein>
    <recommendedName>
        <fullName evidence="5">Secreted protein</fullName>
    </recommendedName>
</protein>
<feature type="chain" id="PRO_5010298505" description="Secreted protein" evidence="2">
    <location>
        <begin position="27"/>
        <end position="322"/>
    </location>
</feature>